<dbReference type="PANTHER" id="PTHR35936">
    <property type="entry name" value="MEMBRANE-BOUND LYTIC MUREIN TRANSGLYCOSYLASE F"/>
    <property type="match status" value="1"/>
</dbReference>
<evidence type="ECO:0000256" key="2">
    <source>
        <dbReference type="ARBA" id="ARBA00022729"/>
    </source>
</evidence>
<evidence type="ECO:0000313" key="5">
    <source>
        <dbReference type="EMBL" id="STY18252.1"/>
    </source>
</evidence>
<keyword evidence="6" id="KW-1185">Reference proteome</keyword>
<evidence type="ECO:0000313" key="7">
    <source>
        <dbReference type="Proteomes" id="UP000254230"/>
    </source>
</evidence>
<dbReference type="Proteomes" id="UP000254230">
    <property type="component" value="Unassembled WGS sequence"/>
</dbReference>
<dbReference type="SUPFAM" id="SSF53850">
    <property type="entry name" value="Periplasmic binding protein-like II"/>
    <property type="match status" value="1"/>
</dbReference>
<organism evidence="5 7">
    <name type="scientific">Legionella quateirensis</name>
    <dbReference type="NCBI Taxonomy" id="45072"/>
    <lineage>
        <taxon>Bacteria</taxon>
        <taxon>Pseudomonadati</taxon>
        <taxon>Pseudomonadota</taxon>
        <taxon>Gammaproteobacteria</taxon>
        <taxon>Legionellales</taxon>
        <taxon>Legionellaceae</taxon>
        <taxon>Legionella</taxon>
    </lineage>
</organism>
<evidence type="ECO:0000256" key="1">
    <source>
        <dbReference type="ARBA" id="ARBA00010333"/>
    </source>
</evidence>
<dbReference type="Gene3D" id="3.40.190.10">
    <property type="entry name" value="Periplasmic binding protein-like II"/>
    <property type="match status" value="2"/>
</dbReference>
<accession>A0A378KUK4</accession>
<evidence type="ECO:0000313" key="6">
    <source>
        <dbReference type="Proteomes" id="UP000054639"/>
    </source>
</evidence>
<feature type="domain" description="Solute-binding protein family 3/N-terminal" evidence="3">
    <location>
        <begin position="22"/>
        <end position="244"/>
    </location>
</feature>
<proteinExistence type="inferred from homology"/>
<dbReference type="EMBL" id="UGOW01000001">
    <property type="protein sequence ID" value="STY18252.1"/>
    <property type="molecule type" value="Genomic_DNA"/>
</dbReference>
<dbReference type="AlphaFoldDB" id="A0A378KUK4"/>
<comment type="similarity">
    <text evidence="1">Belongs to the bacterial solute-binding protein 3 family.</text>
</comment>
<reference evidence="4 6" key="1">
    <citation type="submission" date="2015-11" db="EMBL/GenBank/DDBJ databases">
        <title>Genomic analysis of 38 Legionella species identifies large and diverse effector repertoires.</title>
        <authorList>
            <person name="Burstein D."/>
            <person name="Amaro F."/>
            <person name="Zusman T."/>
            <person name="Lifshitz Z."/>
            <person name="Cohen O."/>
            <person name="Gilbert J.A."/>
            <person name="Pupko T."/>
            <person name="Shuman H.A."/>
            <person name="Segal G."/>
        </authorList>
    </citation>
    <scope>NUCLEOTIDE SEQUENCE [LARGE SCALE GENOMIC DNA]</scope>
    <source>
        <strain evidence="4 6">ATCC 49507</strain>
    </source>
</reference>
<evidence type="ECO:0000313" key="4">
    <source>
        <dbReference type="EMBL" id="KTD43369.1"/>
    </source>
</evidence>
<sequence>MVRKYCIIMLLFLLPLCTYGRTLKIGVSYFDPPFVIQLDPTHFDGFDVSMIRYVCKTMRFDCELIAFKRDRLLNEVENGTVDLAVSDLVISDKNASKVNFSIPYLINITHVIGLKKQVKNPFIIDLLYNQKIGITDESYQQHINILKIKNPIVSLYGQDDEMIDALNRGKIGFAFVDTYTASYWSNNSSDLIADFGSPLHFESLVAVAVNSKDQALLEDINRALTQYRNSQQFITDYNKYLLFF</sequence>
<dbReference type="PANTHER" id="PTHR35936:SF19">
    <property type="entry name" value="AMINO-ACID-BINDING PROTEIN YXEM-RELATED"/>
    <property type="match status" value="1"/>
</dbReference>
<dbReference type="InterPro" id="IPR001638">
    <property type="entry name" value="Solute-binding_3/MltF_N"/>
</dbReference>
<dbReference type="OrthoDB" id="9768183at2"/>
<keyword evidence="2" id="KW-0732">Signal</keyword>
<dbReference type="Pfam" id="PF00497">
    <property type="entry name" value="SBP_bac_3"/>
    <property type="match status" value="1"/>
</dbReference>
<name>A0A378KUK4_9GAMM</name>
<protein>
    <submittedName>
        <fullName evidence="5">Amino acid ABC transporter substrate-binding protein</fullName>
    </submittedName>
</protein>
<gene>
    <name evidence="5" type="primary">artJ_2</name>
    <name evidence="4" type="ORF">Lqua_3270</name>
    <name evidence="5" type="ORF">NCTC12376_02070</name>
</gene>
<dbReference type="SMART" id="SM00062">
    <property type="entry name" value="PBPb"/>
    <property type="match status" value="1"/>
</dbReference>
<dbReference type="EMBL" id="LNYR01000048">
    <property type="protein sequence ID" value="KTD43369.1"/>
    <property type="molecule type" value="Genomic_DNA"/>
</dbReference>
<reference evidence="5 7" key="2">
    <citation type="submission" date="2018-06" db="EMBL/GenBank/DDBJ databases">
        <authorList>
            <consortium name="Pathogen Informatics"/>
            <person name="Doyle S."/>
        </authorList>
    </citation>
    <scope>NUCLEOTIDE SEQUENCE [LARGE SCALE GENOMIC DNA]</scope>
    <source>
        <strain evidence="5 7">NCTC12376</strain>
    </source>
</reference>
<dbReference type="STRING" id="45072.Lqua_3270"/>
<evidence type="ECO:0000259" key="3">
    <source>
        <dbReference type="SMART" id="SM00062"/>
    </source>
</evidence>
<dbReference type="Proteomes" id="UP000054639">
    <property type="component" value="Unassembled WGS sequence"/>
</dbReference>